<feature type="region of interest" description="Disordered" evidence="1">
    <location>
        <begin position="1"/>
        <end position="32"/>
    </location>
</feature>
<protein>
    <submittedName>
        <fullName evidence="2">Uncharacterized protein</fullName>
    </submittedName>
</protein>
<proteinExistence type="predicted"/>
<feature type="compositionally biased region" description="Polar residues" evidence="1">
    <location>
        <begin position="1"/>
        <end position="10"/>
    </location>
</feature>
<organism evidence="2 3">
    <name type="scientific">Orbilia brochopaga</name>
    <dbReference type="NCBI Taxonomy" id="3140254"/>
    <lineage>
        <taxon>Eukaryota</taxon>
        <taxon>Fungi</taxon>
        <taxon>Dikarya</taxon>
        <taxon>Ascomycota</taxon>
        <taxon>Pezizomycotina</taxon>
        <taxon>Orbiliomycetes</taxon>
        <taxon>Orbiliales</taxon>
        <taxon>Orbiliaceae</taxon>
        <taxon>Orbilia</taxon>
    </lineage>
</organism>
<evidence type="ECO:0000313" key="3">
    <source>
        <dbReference type="Proteomes" id="UP001375240"/>
    </source>
</evidence>
<dbReference type="Proteomes" id="UP001375240">
    <property type="component" value="Unassembled WGS sequence"/>
</dbReference>
<name>A0AAV9VC31_9PEZI</name>
<comment type="caution">
    <text evidence="2">The sequence shown here is derived from an EMBL/GenBank/DDBJ whole genome shotgun (WGS) entry which is preliminary data.</text>
</comment>
<gene>
    <name evidence="2" type="ORF">TWF696_004249</name>
</gene>
<dbReference type="AlphaFoldDB" id="A0AAV9VC31"/>
<evidence type="ECO:0000256" key="1">
    <source>
        <dbReference type="SAM" id="MobiDB-lite"/>
    </source>
</evidence>
<keyword evidence="3" id="KW-1185">Reference proteome</keyword>
<accession>A0AAV9VC31</accession>
<evidence type="ECO:0000313" key="2">
    <source>
        <dbReference type="EMBL" id="KAK6355126.1"/>
    </source>
</evidence>
<sequence>MDAVNPTSDGPQIAPDAVDEQLPDSDSSSMVSDTPVCFRLRVYRKPRTTEEEQRVPKLEDALDPDPRREGYLRPELLEEFRAAYLFVEKRVVEYARDSLARSGLLMWEFSRTLGDAKAFIVSGGRDARRMFETEAWHLVLYLAQMLHPTRFTWYPGHQQVTVKGEQFHSIVRCLEPGFRVLDLACRTATPGAVGLAEQTLGWDENDEDVMSYSNWVDGIGI</sequence>
<reference evidence="2 3" key="1">
    <citation type="submission" date="2019-10" db="EMBL/GenBank/DDBJ databases">
        <authorList>
            <person name="Palmer J.M."/>
        </authorList>
    </citation>
    <scope>NUCLEOTIDE SEQUENCE [LARGE SCALE GENOMIC DNA]</scope>
    <source>
        <strain evidence="2 3">TWF696</strain>
    </source>
</reference>
<dbReference type="EMBL" id="JAVHNQ010000002">
    <property type="protein sequence ID" value="KAK6355126.1"/>
    <property type="molecule type" value="Genomic_DNA"/>
</dbReference>